<dbReference type="STRING" id="47428.A0A284R115"/>
<dbReference type="OrthoDB" id="10013407at2759"/>
<accession>A0A284R115</accession>
<sequence>MNAIPFALLLITPFDSAIFQRESCLSTSYYGTYRDGPTYQAVYAPEQKCIDNWVSDFAAESATISAAFQPVRLLVWVEEESVDETLKSQVVPFGSELDSFLERLSLSSYQSYRGLDQALEDHEQDVLADSEQEPQDELLYRSPHAALLSVSHDKARTIDTLVPRFWKSTILPTSPVDYIPVPLYTAQRIQDMTRNVRFDPVVASVVNSLSVTQMKNDIRFLTGEDGKSGIVSRHSFAEGSRTAASWIKERIEDTGAVCELKPFLSGYAPNVVCRYEAIVNTSETVLISAHYDSRGSFGSTRAPGGNDDGSGTTGILSIARAIGAKGVNFHTNVELVLFAGEEQGLLGSKAYSRELRAAESNLTLVIQADMTAYHALDEPPQLGLPKTIGSPEAGDLVSAIAGIYSPELVVGYTSVCCSDHQSFHEQGFPATQLFERAGPIFDPMYHNSGDLSDREGYDFEQLKAIAKVQFATVLHVAGFDIPK</sequence>
<dbReference type="AlphaFoldDB" id="A0A284R115"/>
<organism evidence="9 10">
    <name type="scientific">Armillaria ostoyae</name>
    <name type="common">Armillaria root rot fungus</name>
    <dbReference type="NCBI Taxonomy" id="47428"/>
    <lineage>
        <taxon>Eukaryota</taxon>
        <taxon>Fungi</taxon>
        <taxon>Dikarya</taxon>
        <taxon>Basidiomycota</taxon>
        <taxon>Agaricomycotina</taxon>
        <taxon>Agaricomycetes</taxon>
        <taxon>Agaricomycetidae</taxon>
        <taxon>Agaricales</taxon>
        <taxon>Marasmiineae</taxon>
        <taxon>Physalacriaceae</taxon>
        <taxon>Armillaria</taxon>
    </lineage>
</organism>
<evidence type="ECO:0000313" key="9">
    <source>
        <dbReference type="EMBL" id="SJL02392.1"/>
    </source>
</evidence>
<evidence type="ECO:0000256" key="2">
    <source>
        <dbReference type="ARBA" id="ARBA00005634"/>
    </source>
</evidence>
<keyword evidence="10" id="KW-1185">Reference proteome</keyword>
<evidence type="ECO:0000259" key="8">
    <source>
        <dbReference type="Pfam" id="PF04389"/>
    </source>
</evidence>
<feature type="domain" description="Peptidase M28" evidence="8">
    <location>
        <begin position="270"/>
        <end position="468"/>
    </location>
</feature>
<keyword evidence="4 7" id="KW-0479">Metal-binding</keyword>
<name>A0A284R115_ARMOS</name>
<proteinExistence type="inferred from homology"/>
<dbReference type="Proteomes" id="UP000219338">
    <property type="component" value="Unassembled WGS sequence"/>
</dbReference>
<dbReference type="EC" id="3.4.-.-" evidence="7"/>
<evidence type="ECO:0000313" key="10">
    <source>
        <dbReference type="Proteomes" id="UP000219338"/>
    </source>
</evidence>
<keyword evidence="5 7" id="KW-0378">Hydrolase</keyword>
<dbReference type="InterPro" id="IPR007484">
    <property type="entry name" value="Peptidase_M28"/>
</dbReference>
<keyword evidence="3 7" id="KW-0645">Protease</keyword>
<gene>
    <name evidence="9" type="ORF">ARMOST_05719</name>
</gene>
<dbReference type="PANTHER" id="PTHR12147:SF26">
    <property type="entry name" value="PEPTIDASE M28 DOMAIN-CONTAINING PROTEIN"/>
    <property type="match status" value="1"/>
</dbReference>
<dbReference type="SUPFAM" id="SSF53187">
    <property type="entry name" value="Zn-dependent exopeptidases"/>
    <property type="match status" value="1"/>
</dbReference>
<dbReference type="GO" id="GO:0046872">
    <property type="term" value="F:metal ion binding"/>
    <property type="evidence" value="ECO:0007669"/>
    <property type="project" value="UniProtKB-KW"/>
</dbReference>
<evidence type="ECO:0000256" key="7">
    <source>
        <dbReference type="RuleBase" id="RU361240"/>
    </source>
</evidence>
<dbReference type="GO" id="GO:0006508">
    <property type="term" value="P:proteolysis"/>
    <property type="evidence" value="ECO:0007669"/>
    <property type="project" value="UniProtKB-KW"/>
</dbReference>
<dbReference type="PANTHER" id="PTHR12147">
    <property type="entry name" value="METALLOPEPTIDASE M28 FAMILY MEMBER"/>
    <property type="match status" value="1"/>
</dbReference>
<reference evidence="10" key="1">
    <citation type="journal article" date="2017" name="Nat. Ecol. Evol.">
        <title>Genome expansion and lineage-specific genetic innovations in the forest pathogenic fungi Armillaria.</title>
        <authorList>
            <person name="Sipos G."/>
            <person name="Prasanna A.N."/>
            <person name="Walter M.C."/>
            <person name="O'Connor E."/>
            <person name="Balint B."/>
            <person name="Krizsan K."/>
            <person name="Kiss B."/>
            <person name="Hess J."/>
            <person name="Varga T."/>
            <person name="Slot J."/>
            <person name="Riley R."/>
            <person name="Boka B."/>
            <person name="Rigling D."/>
            <person name="Barry K."/>
            <person name="Lee J."/>
            <person name="Mihaltcheva S."/>
            <person name="LaButti K."/>
            <person name="Lipzen A."/>
            <person name="Waldron R."/>
            <person name="Moloney N.M."/>
            <person name="Sperisen C."/>
            <person name="Kredics L."/>
            <person name="Vagvoelgyi C."/>
            <person name="Patrignani A."/>
            <person name="Fitzpatrick D."/>
            <person name="Nagy I."/>
            <person name="Doyle S."/>
            <person name="Anderson J.B."/>
            <person name="Grigoriev I.V."/>
            <person name="Gueldener U."/>
            <person name="Muensterkoetter M."/>
            <person name="Nagy L.G."/>
        </authorList>
    </citation>
    <scope>NUCLEOTIDE SEQUENCE [LARGE SCALE GENOMIC DNA]</scope>
    <source>
        <strain evidence="10">C18/9</strain>
    </source>
</reference>
<comment type="similarity">
    <text evidence="2">Belongs to the peptidase M28 family. M28B subfamily.</text>
</comment>
<dbReference type="Pfam" id="PF04389">
    <property type="entry name" value="Peptidase_M28"/>
    <property type="match status" value="1"/>
</dbReference>
<comment type="cofactor">
    <cofactor evidence="1">
        <name>Zn(2+)</name>
        <dbReference type="ChEBI" id="CHEBI:29105"/>
    </cofactor>
</comment>
<dbReference type="Gene3D" id="3.40.630.10">
    <property type="entry name" value="Zn peptidases"/>
    <property type="match status" value="1"/>
</dbReference>
<dbReference type="EMBL" id="FUEG01000003">
    <property type="protein sequence ID" value="SJL02392.1"/>
    <property type="molecule type" value="Genomic_DNA"/>
</dbReference>
<dbReference type="GO" id="GO:0008235">
    <property type="term" value="F:metalloexopeptidase activity"/>
    <property type="evidence" value="ECO:0007669"/>
    <property type="project" value="InterPro"/>
</dbReference>
<dbReference type="OMA" id="FWKSTIL"/>
<evidence type="ECO:0000256" key="6">
    <source>
        <dbReference type="ARBA" id="ARBA00022833"/>
    </source>
</evidence>
<evidence type="ECO:0000256" key="4">
    <source>
        <dbReference type="ARBA" id="ARBA00022723"/>
    </source>
</evidence>
<keyword evidence="6 7" id="KW-0862">Zinc</keyword>
<protein>
    <recommendedName>
        <fullName evidence="7">Peptide hydrolase</fullName>
        <ecNumber evidence="7">3.4.-.-</ecNumber>
    </recommendedName>
</protein>
<evidence type="ECO:0000256" key="1">
    <source>
        <dbReference type="ARBA" id="ARBA00001947"/>
    </source>
</evidence>
<evidence type="ECO:0000256" key="3">
    <source>
        <dbReference type="ARBA" id="ARBA00022670"/>
    </source>
</evidence>
<evidence type="ECO:0000256" key="5">
    <source>
        <dbReference type="ARBA" id="ARBA00022801"/>
    </source>
</evidence>
<dbReference type="InterPro" id="IPR045175">
    <property type="entry name" value="M28_fam"/>
</dbReference>